<evidence type="ECO:0000256" key="6">
    <source>
        <dbReference type="ARBA" id="ARBA00022777"/>
    </source>
</evidence>
<comment type="pathway">
    <text evidence="1">Carbohydrate acid metabolism; D-gluconate degradation.</text>
</comment>
<evidence type="ECO:0000256" key="1">
    <source>
        <dbReference type="ARBA" id="ARBA00004875"/>
    </source>
</evidence>
<feature type="compositionally biased region" description="Low complexity" evidence="10">
    <location>
        <begin position="1"/>
        <end position="13"/>
    </location>
</feature>
<dbReference type="GO" id="GO:0005975">
    <property type="term" value="P:carbohydrate metabolic process"/>
    <property type="evidence" value="ECO:0007669"/>
    <property type="project" value="InterPro"/>
</dbReference>
<evidence type="ECO:0000256" key="4">
    <source>
        <dbReference type="ARBA" id="ARBA00022679"/>
    </source>
</evidence>
<evidence type="ECO:0000256" key="2">
    <source>
        <dbReference type="ARBA" id="ARBA00008420"/>
    </source>
</evidence>
<dbReference type="InterPro" id="IPR027417">
    <property type="entry name" value="P-loop_NTPase"/>
</dbReference>
<keyword evidence="5" id="KW-0547">Nucleotide-binding</keyword>
<dbReference type="SUPFAM" id="SSF52540">
    <property type="entry name" value="P-loop containing nucleoside triphosphate hydrolases"/>
    <property type="match status" value="1"/>
</dbReference>
<reference evidence="11 12" key="1">
    <citation type="journal article" name="Sci. Rep.">
        <title>Telomere-to-telomere assembled and centromere annotated genomes of the two main subspecies of the button mushroom Agaricus bisporus reveal especially polymorphic chromosome ends.</title>
        <authorList>
            <person name="Sonnenberg A.S.M."/>
            <person name="Sedaghat-Telgerd N."/>
            <person name="Lavrijssen B."/>
            <person name="Ohm R.A."/>
            <person name="Hendrickx P.M."/>
            <person name="Scholtmeijer K."/>
            <person name="Baars J.J.P."/>
            <person name="van Peer A."/>
        </authorList>
    </citation>
    <scope>NUCLEOTIDE SEQUENCE [LARGE SCALE GENOMIC DNA]</scope>
    <source>
        <strain evidence="11 12">H119_p4</strain>
    </source>
</reference>
<keyword evidence="6" id="KW-0418">Kinase</keyword>
<evidence type="ECO:0000256" key="9">
    <source>
        <dbReference type="ARBA" id="ARBA00048090"/>
    </source>
</evidence>
<dbReference type="EC" id="2.7.1.12" evidence="3"/>
<gene>
    <name evidence="11" type="ORF">Agabi119p4_1516</name>
</gene>
<comment type="similarity">
    <text evidence="2">Belongs to the gluconokinase GntK/GntV family.</text>
</comment>
<dbReference type="InterPro" id="IPR006001">
    <property type="entry name" value="Therm_gnt_kin"/>
</dbReference>
<dbReference type="UniPathway" id="UPA00792"/>
<dbReference type="AlphaFoldDB" id="A0A8H7F7G2"/>
<proteinExistence type="inferred from homology"/>
<dbReference type="GO" id="GO:0005737">
    <property type="term" value="C:cytoplasm"/>
    <property type="evidence" value="ECO:0007669"/>
    <property type="project" value="TreeGrafter"/>
</dbReference>
<evidence type="ECO:0000313" key="12">
    <source>
        <dbReference type="Proteomes" id="UP000629468"/>
    </source>
</evidence>
<evidence type="ECO:0000256" key="10">
    <source>
        <dbReference type="SAM" id="MobiDB-lite"/>
    </source>
</evidence>
<feature type="region of interest" description="Disordered" evidence="10">
    <location>
        <begin position="143"/>
        <end position="175"/>
    </location>
</feature>
<evidence type="ECO:0000256" key="8">
    <source>
        <dbReference type="ARBA" id="ARBA00029835"/>
    </source>
</evidence>
<protein>
    <recommendedName>
        <fullName evidence="3">gluconokinase</fullName>
        <ecNumber evidence="3">2.7.1.12</ecNumber>
    </recommendedName>
    <alternativeName>
        <fullName evidence="8">Gluconate kinase</fullName>
    </alternativeName>
</protein>
<dbReference type="Proteomes" id="UP000629468">
    <property type="component" value="Unassembled WGS sequence"/>
</dbReference>
<evidence type="ECO:0000256" key="7">
    <source>
        <dbReference type="ARBA" id="ARBA00022840"/>
    </source>
</evidence>
<dbReference type="Gene3D" id="3.40.50.300">
    <property type="entry name" value="P-loop containing nucleotide triphosphate hydrolases"/>
    <property type="match status" value="1"/>
</dbReference>
<comment type="catalytic activity">
    <reaction evidence="9">
        <text>D-gluconate + ATP = 6-phospho-D-gluconate + ADP + H(+)</text>
        <dbReference type="Rhea" id="RHEA:19433"/>
        <dbReference type="ChEBI" id="CHEBI:15378"/>
        <dbReference type="ChEBI" id="CHEBI:18391"/>
        <dbReference type="ChEBI" id="CHEBI:30616"/>
        <dbReference type="ChEBI" id="CHEBI:58759"/>
        <dbReference type="ChEBI" id="CHEBI:456216"/>
        <dbReference type="EC" id="2.7.1.12"/>
    </reaction>
</comment>
<accession>A0A8H7F7G2</accession>
<dbReference type="PANTHER" id="PTHR43442">
    <property type="entry name" value="GLUCONOKINASE-RELATED"/>
    <property type="match status" value="1"/>
</dbReference>
<dbReference type="PANTHER" id="PTHR43442:SF3">
    <property type="entry name" value="GLUCONOKINASE-RELATED"/>
    <property type="match status" value="1"/>
</dbReference>
<sequence>MSGGDRNLNLDLGLGREGEGREEEGGGGVCVVVMGVSGTGKTTLGIALSEGLGVPYIEGDELHPKENVVKMSSGVPLTDEDRRPWLEVIRERAERTCLDLKKKRLREGNGCSFQDADEEGGYRRCGVVITCSALKKSYRDILRGEPPCQDNQHPEEEQNPPSPSLPPTTIPPPRTSFIWINGSKEVLQDRIGKRQNHFFKASMLDSQLKVLESPEGEEGVVVVPLEADTQEQVRIAIEGLQNLNTML</sequence>
<keyword evidence="4" id="KW-0808">Transferase</keyword>
<name>A0A8H7F7G2_AGABI</name>
<evidence type="ECO:0000313" key="11">
    <source>
        <dbReference type="EMBL" id="KAF7782140.1"/>
    </source>
</evidence>
<dbReference type="EMBL" id="JABXXO010000003">
    <property type="protein sequence ID" value="KAF7782140.1"/>
    <property type="molecule type" value="Genomic_DNA"/>
</dbReference>
<feature type="region of interest" description="Disordered" evidence="10">
    <location>
        <begin position="1"/>
        <end position="25"/>
    </location>
</feature>
<dbReference type="GO" id="GO:0046316">
    <property type="term" value="F:gluconokinase activity"/>
    <property type="evidence" value="ECO:0007669"/>
    <property type="project" value="UniProtKB-EC"/>
</dbReference>
<dbReference type="GO" id="GO:0005524">
    <property type="term" value="F:ATP binding"/>
    <property type="evidence" value="ECO:0007669"/>
    <property type="project" value="UniProtKB-KW"/>
</dbReference>
<comment type="caution">
    <text evidence="11">The sequence shown here is derived from an EMBL/GenBank/DDBJ whole genome shotgun (WGS) entry which is preliminary data.</text>
</comment>
<evidence type="ECO:0000256" key="3">
    <source>
        <dbReference type="ARBA" id="ARBA00012054"/>
    </source>
</evidence>
<organism evidence="11 12">
    <name type="scientific">Agaricus bisporus var. burnettii</name>
    <dbReference type="NCBI Taxonomy" id="192524"/>
    <lineage>
        <taxon>Eukaryota</taxon>
        <taxon>Fungi</taxon>
        <taxon>Dikarya</taxon>
        <taxon>Basidiomycota</taxon>
        <taxon>Agaricomycotina</taxon>
        <taxon>Agaricomycetes</taxon>
        <taxon>Agaricomycetidae</taxon>
        <taxon>Agaricales</taxon>
        <taxon>Agaricineae</taxon>
        <taxon>Agaricaceae</taxon>
        <taxon>Agaricus</taxon>
    </lineage>
</organism>
<dbReference type="CDD" id="cd02021">
    <property type="entry name" value="GntK"/>
    <property type="match status" value="1"/>
</dbReference>
<keyword evidence="7" id="KW-0067">ATP-binding</keyword>
<feature type="compositionally biased region" description="Pro residues" evidence="10">
    <location>
        <begin position="160"/>
        <end position="174"/>
    </location>
</feature>
<evidence type="ECO:0000256" key="5">
    <source>
        <dbReference type="ARBA" id="ARBA00022741"/>
    </source>
</evidence>